<dbReference type="InterPro" id="IPR007627">
    <property type="entry name" value="RNA_pol_sigma70_r2"/>
</dbReference>
<dbReference type="InterPro" id="IPR039425">
    <property type="entry name" value="RNA_pol_sigma-70-like"/>
</dbReference>
<dbReference type="Gene3D" id="1.10.10.10">
    <property type="entry name" value="Winged helix-like DNA-binding domain superfamily/Winged helix DNA-binding domain"/>
    <property type="match status" value="1"/>
</dbReference>
<dbReference type="PANTHER" id="PTHR43133:SF46">
    <property type="entry name" value="RNA POLYMERASE SIGMA-70 FACTOR ECF SUBFAMILY"/>
    <property type="match status" value="1"/>
</dbReference>
<evidence type="ECO:0000256" key="3">
    <source>
        <dbReference type="ARBA" id="ARBA00023082"/>
    </source>
</evidence>
<dbReference type="InterPro" id="IPR036388">
    <property type="entry name" value="WH-like_DNA-bd_sf"/>
</dbReference>
<comment type="similarity">
    <text evidence="1">Belongs to the sigma-70 factor family. ECF subfamily.</text>
</comment>
<dbReference type="GO" id="GO:0016987">
    <property type="term" value="F:sigma factor activity"/>
    <property type="evidence" value="ECO:0007669"/>
    <property type="project" value="UniProtKB-KW"/>
</dbReference>
<dbReference type="EMBL" id="VTAV01000005">
    <property type="protein sequence ID" value="TYR36229.1"/>
    <property type="molecule type" value="Genomic_DNA"/>
</dbReference>
<dbReference type="GO" id="GO:0003677">
    <property type="term" value="F:DNA binding"/>
    <property type="evidence" value="ECO:0007669"/>
    <property type="project" value="InterPro"/>
</dbReference>
<protein>
    <submittedName>
        <fullName evidence="7">Sigma-70 family RNA polymerase sigma factor</fullName>
    </submittedName>
</protein>
<evidence type="ECO:0000256" key="4">
    <source>
        <dbReference type="ARBA" id="ARBA00023163"/>
    </source>
</evidence>
<evidence type="ECO:0000259" key="5">
    <source>
        <dbReference type="Pfam" id="PF04542"/>
    </source>
</evidence>
<dbReference type="Pfam" id="PF04542">
    <property type="entry name" value="Sigma70_r2"/>
    <property type="match status" value="1"/>
</dbReference>
<keyword evidence="4" id="KW-0804">Transcription</keyword>
<sequence>MQYEDQQQLLDDLNNRKEEAFSFVFHRYYSRLCLFAAQFVRETGEAEDIVDESFMKIWRGKRDFENIDHFKSSLYQTTRHIGLNNQTANLRRNVRTDYYVSSQEQIEENHLQQIVYAEAMGELYHAIQSLPPKAQKIIKATYLEGKSNGEVALEMQISIQTVKNQKLRALSLLRSRLNRETFDLLLLGAFIIKNF</sequence>
<dbReference type="InterPro" id="IPR013325">
    <property type="entry name" value="RNA_pol_sigma_r2"/>
</dbReference>
<accession>A0A5D4H8I8</accession>
<gene>
    <name evidence="7" type="ORF">FXV77_09945</name>
</gene>
<dbReference type="InterPro" id="IPR013324">
    <property type="entry name" value="RNA_pol_sigma_r3/r4-like"/>
</dbReference>
<name>A0A5D4H8I8_9SPHI</name>
<evidence type="ECO:0000256" key="2">
    <source>
        <dbReference type="ARBA" id="ARBA00023015"/>
    </source>
</evidence>
<dbReference type="RefSeq" id="WP_148919080.1">
    <property type="nucleotide sequence ID" value="NZ_VTAV01000005.1"/>
</dbReference>
<dbReference type="InterPro" id="IPR013249">
    <property type="entry name" value="RNA_pol_sigma70_r4_t2"/>
</dbReference>
<dbReference type="PANTHER" id="PTHR43133">
    <property type="entry name" value="RNA POLYMERASE ECF-TYPE SIGMA FACTO"/>
    <property type="match status" value="1"/>
</dbReference>
<dbReference type="Pfam" id="PF08281">
    <property type="entry name" value="Sigma70_r4_2"/>
    <property type="match status" value="1"/>
</dbReference>
<dbReference type="GO" id="GO:0006352">
    <property type="term" value="P:DNA-templated transcription initiation"/>
    <property type="evidence" value="ECO:0007669"/>
    <property type="project" value="InterPro"/>
</dbReference>
<dbReference type="SUPFAM" id="SSF88946">
    <property type="entry name" value="Sigma2 domain of RNA polymerase sigma factors"/>
    <property type="match status" value="1"/>
</dbReference>
<evidence type="ECO:0000313" key="8">
    <source>
        <dbReference type="Proteomes" id="UP000322362"/>
    </source>
</evidence>
<dbReference type="Proteomes" id="UP000322362">
    <property type="component" value="Unassembled WGS sequence"/>
</dbReference>
<dbReference type="InterPro" id="IPR014284">
    <property type="entry name" value="RNA_pol_sigma-70_dom"/>
</dbReference>
<feature type="domain" description="RNA polymerase sigma factor 70 region 4 type 2" evidence="6">
    <location>
        <begin position="122"/>
        <end position="171"/>
    </location>
</feature>
<keyword evidence="2" id="KW-0805">Transcription regulation</keyword>
<comment type="caution">
    <text evidence="7">The sequence shown here is derived from an EMBL/GenBank/DDBJ whole genome shotgun (WGS) entry which is preliminary data.</text>
</comment>
<keyword evidence="8" id="KW-1185">Reference proteome</keyword>
<keyword evidence="3" id="KW-0731">Sigma factor</keyword>
<proteinExistence type="inferred from homology"/>
<feature type="domain" description="RNA polymerase sigma-70 region 2" evidence="5">
    <location>
        <begin position="25"/>
        <end position="80"/>
    </location>
</feature>
<dbReference type="AlphaFoldDB" id="A0A5D4H8I8"/>
<dbReference type="SUPFAM" id="SSF88659">
    <property type="entry name" value="Sigma3 and sigma4 domains of RNA polymerase sigma factors"/>
    <property type="match status" value="1"/>
</dbReference>
<dbReference type="Gene3D" id="1.10.1740.10">
    <property type="match status" value="1"/>
</dbReference>
<evidence type="ECO:0000313" key="7">
    <source>
        <dbReference type="EMBL" id="TYR36229.1"/>
    </source>
</evidence>
<evidence type="ECO:0000259" key="6">
    <source>
        <dbReference type="Pfam" id="PF08281"/>
    </source>
</evidence>
<organism evidence="7 8">
    <name type="scientific">Sphingobacterium phlebotomi</name>
    <dbReference type="NCBI Taxonomy" id="2605433"/>
    <lineage>
        <taxon>Bacteria</taxon>
        <taxon>Pseudomonadati</taxon>
        <taxon>Bacteroidota</taxon>
        <taxon>Sphingobacteriia</taxon>
        <taxon>Sphingobacteriales</taxon>
        <taxon>Sphingobacteriaceae</taxon>
        <taxon>Sphingobacterium</taxon>
    </lineage>
</organism>
<dbReference type="NCBIfam" id="TIGR02937">
    <property type="entry name" value="sigma70-ECF"/>
    <property type="match status" value="1"/>
</dbReference>
<evidence type="ECO:0000256" key="1">
    <source>
        <dbReference type="ARBA" id="ARBA00010641"/>
    </source>
</evidence>
<reference evidence="7 8" key="1">
    <citation type="submission" date="2019-08" db="EMBL/GenBank/DDBJ databases">
        <title>Phlebobacter frassis gen. nov. sp. nov., a new member of family Sphingobacteriaceae isolated from sand fly rearing media.</title>
        <authorList>
            <person name="Kakumanu M.L."/>
            <person name="Marayati B.F."/>
            <person name="Wada-Katsumata A."/>
            <person name="Wasserberg G."/>
            <person name="Schal C."/>
            <person name="Apperson C.S."/>
            <person name="Ponnusamy L."/>
        </authorList>
    </citation>
    <scope>NUCLEOTIDE SEQUENCE [LARGE SCALE GENOMIC DNA]</scope>
    <source>
        <strain evidence="7 8">SSI9</strain>
    </source>
</reference>